<accession>A0A0L0FDE5</accession>
<gene>
    <name evidence="1" type="ORF">SARC_12667</name>
</gene>
<protein>
    <submittedName>
        <fullName evidence="1">Uncharacterized protein</fullName>
    </submittedName>
</protein>
<evidence type="ECO:0000313" key="1">
    <source>
        <dbReference type="EMBL" id="KNC74794.1"/>
    </source>
</evidence>
<dbReference type="GeneID" id="25913171"/>
<feature type="non-terminal residue" evidence="1">
    <location>
        <position position="80"/>
    </location>
</feature>
<dbReference type="Proteomes" id="UP000054560">
    <property type="component" value="Unassembled WGS sequence"/>
</dbReference>
<keyword evidence="2" id="KW-1185">Reference proteome</keyword>
<sequence length="80" mass="8774">LVGCMAYDCVMNEWVWVVTCLECGDDLHKVKNVVRGCPTRLRCRQCHTAMVLTVEGVKVGRTVAGAKHASLLEGVTAKEK</sequence>
<reference evidence="1 2" key="1">
    <citation type="submission" date="2011-02" db="EMBL/GenBank/DDBJ databases">
        <title>The Genome Sequence of Sphaeroforma arctica JP610.</title>
        <authorList>
            <consortium name="The Broad Institute Genome Sequencing Platform"/>
            <person name="Russ C."/>
            <person name="Cuomo C."/>
            <person name="Young S.K."/>
            <person name="Zeng Q."/>
            <person name="Gargeya S."/>
            <person name="Alvarado L."/>
            <person name="Berlin A."/>
            <person name="Chapman S.B."/>
            <person name="Chen Z."/>
            <person name="Freedman E."/>
            <person name="Gellesch M."/>
            <person name="Goldberg J."/>
            <person name="Griggs A."/>
            <person name="Gujja S."/>
            <person name="Heilman E."/>
            <person name="Heiman D."/>
            <person name="Howarth C."/>
            <person name="Mehta T."/>
            <person name="Neiman D."/>
            <person name="Pearson M."/>
            <person name="Roberts A."/>
            <person name="Saif S."/>
            <person name="Shea T."/>
            <person name="Shenoy N."/>
            <person name="Sisk P."/>
            <person name="Stolte C."/>
            <person name="Sykes S."/>
            <person name="White J."/>
            <person name="Yandava C."/>
            <person name="Burger G."/>
            <person name="Gray M.W."/>
            <person name="Holland P.W.H."/>
            <person name="King N."/>
            <person name="Lang F.B.F."/>
            <person name="Roger A.J."/>
            <person name="Ruiz-Trillo I."/>
            <person name="Haas B."/>
            <person name="Nusbaum C."/>
            <person name="Birren B."/>
        </authorList>
    </citation>
    <scope>NUCLEOTIDE SEQUENCE [LARGE SCALE GENOMIC DNA]</scope>
    <source>
        <strain evidence="1 2">JP610</strain>
    </source>
</reference>
<dbReference type="AlphaFoldDB" id="A0A0L0FDE5"/>
<name>A0A0L0FDE5_9EUKA</name>
<evidence type="ECO:0000313" key="2">
    <source>
        <dbReference type="Proteomes" id="UP000054560"/>
    </source>
</evidence>
<dbReference type="RefSeq" id="XP_014148696.1">
    <property type="nucleotide sequence ID" value="XM_014293221.1"/>
</dbReference>
<dbReference type="EMBL" id="KQ244081">
    <property type="protein sequence ID" value="KNC74794.1"/>
    <property type="molecule type" value="Genomic_DNA"/>
</dbReference>
<feature type="non-terminal residue" evidence="1">
    <location>
        <position position="1"/>
    </location>
</feature>
<proteinExistence type="predicted"/>
<organism evidence="1 2">
    <name type="scientific">Sphaeroforma arctica JP610</name>
    <dbReference type="NCBI Taxonomy" id="667725"/>
    <lineage>
        <taxon>Eukaryota</taxon>
        <taxon>Ichthyosporea</taxon>
        <taxon>Ichthyophonida</taxon>
        <taxon>Sphaeroforma</taxon>
    </lineage>
</organism>